<dbReference type="InterPro" id="IPR004097">
    <property type="entry name" value="DHHA2"/>
</dbReference>
<dbReference type="GO" id="GO:0004309">
    <property type="term" value="F:exopolyphosphatase activity"/>
    <property type="evidence" value="ECO:0007669"/>
    <property type="project" value="TreeGrafter"/>
</dbReference>
<organism evidence="6 7">
    <name type="scientific">Angomonas deanei</name>
    <dbReference type="NCBI Taxonomy" id="59799"/>
    <lineage>
        <taxon>Eukaryota</taxon>
        <taxon>Discoba</taxon>
        <taxon>Euglenozoa</taxon>
        <taxon>Kinetoplastea</taxon>
        <taxon>Metakinetoplastina</taxon>
        <taxon>Trypanosomatida</taxon>
        <taxon>Trypanosomatidae</taxon>
        <taxon>Strigomonadinae</taxon>
        <taxon>Angomonas</taxon>
    </lineage>
</organism>
<dbReference type="SUPFAM" id="SSF64182">
    <property type="entry name" value="DHH phosphoesterases"/>
    <property type="match status" value="1"/>
</dbReference>
<dbReference type="SMART" id="SM01131">
    <property type="entry name" value="DHHA2"/>
    <property type="match status" value="1"/>
</dbReference>
<evidence type="ECO:0000259" key="5">
    <source>
        <dbReference type="SMART" id="SM01131"/>
    </source>
</evidence>
<dbReference type="VEuPathDB" id="TriTrypDB:ADEAN_000871300"/>
<dbReference type="InterPro" id="IPR001667">
    <property type="entry name" value="DDH_dom"/>
</dbReference>
<dbReference type="PANTHER" id="PTHR12112">
    <property type="entry name" value="BNIP - RELATED"/>
    <property type="match status" value="1"/>
</dbReference>
<dbReference type="Pfam" id="PF01368">
    <property type="entry name" value="DHH"/>
    <property type="match status" value="1"/>
</dbReference>
<sequence>MGNEGGDMDSVIGSIYLAYLFDNKKSLGISNPVPLLNFPVEDVPLRNDVAKLLQELNIDHTKIGSAVQSGRGIFCNLRQLEPYVILYDHNKLNSSQEYLRNCVVGVVDHHFDEKLYKPTGQKINVNRTVGSACTLVVELFKREEVPIPCPQLLMAPIVLDTVNFDESQKKVTPADIAAFKYLNDAAESPVDATSLFTKLSTWKNDIMSLTVEQNLKRDYKHFDFALPYGKLSTGISSVPCARSQFEENYSLQKVYDSCARFLTKNELEFLIIAFAGKVGGVHSRQVLFFGPEENLEYFVAYAESSPSGIAFTKEISLTDTRLTLISYSLSDASVSRKRLAPSLADFLSKGVSSL</sequence>
<dbReference type="InterPro" id="IPR038222">
    <property type="entry name" value="DHHA2_dom_sf"/>
</dbReference>
<dbReference type="EMBL" id="LR877164">
    <property type="protein sequence ID" value="CAD2221182.1"/>
    <property type="molecule type" value="Genomic_DNA"/>
</dbReference>
<dbReference type="Proteomes" id="UP000515908">
    <property type="component" value="Chromosome 20"/>
</dbReference>
<dbReference type="GO" id="GO:0005737">
    <property type="term" value="C:cytoplasm"/>
    <property type="evidence" value="ECO:0007669"/>
    <property type="project" value="InterPro"/>
</dbReference>
<dbReference type="Gene3D" id="3.90.1640.10">
    <property type="entry name" value="inorganic pyrophosphatase (n-terminal core)"/>
    <property type="match status" value="1"/>
</dbReference>
<keyword evidence="3" id="KW-0378">Hydrolase</keyword>
<comment type="cofactor">
    <cofactor evidence="1">
        <name>Mn(2+)</name>
        <dbReference type="ChEBI" id="CHEBI:29035"/>
    </cofactor>
</comment>
<evidence type="ECO:0000256" key="3">
    <source>
        <dbReference type="ARBA" id="ARBA00022801"/>
    </source>
</evidence>
<feature type="domain" description="DHHA2" evidence="5">
    <location>
        <begin position="196"/>
        <end position="347"/>
    </location>
</feature>
<dbReference type="InterPro" id="IPR038763">
    <property type="entry name" value="DHH_sf"/>
</dbReference>
<dbReference type="PANTHER" id="PTHR12112:SF39">
    <property type="entry name" value="EG:152A3.5 PROTEIN (FBGN0003116_PN PROTEIN)"/>
    <property type="match status" value="1"/>
</dbReference>
<evidence type="ECO:0000313" key="6">
    <source>
        <dbReference type="EMBL" id="CAD2221182.1"/>
    </source>
</evidence>
<protein>
    <submittedName>
        <fullName evidence="6">DHH family/DHHA2 domain containing protein, putative</fullName>
    </submittedName>
</protein>
<reference evidence="6 7" key="1">
    <citation type="submission" date="2020-08" db="EMBL/GenBank/DDBJ databases">
        <authorList>
            <person name="Newling K."/>
            <person name="Davey J."/>
            <person name="Forrester S."/>
        </authorList>
    </citation>
    <scope>NUCLEOTIDE SEQUENCE [LARGE SCALE GENOMIC DNA]</scope>
    <source>
        <strain evidence="7">Crithidia deanei Carvalho (ATCC PRA-265)</strain>
    </source>
</reference>
<gene>
    <name evidence="6" type="ORF">ADEAN_000871300</name>
</gene>
<keyword evidence="4" id="KW-0464">Manganese</keyword>
<keyword evidence="7" id="KW-1185">Reference proteome</keyword>
<name>A0A7G2CSI9_9TRYP</name>
<evidence type="ECO:0000256" key="4">
    <source>
        <dbReference type="ARBA" id="ARBA00023211"/>
    </source>
</evidence>
<dbReference type="GO" id="GO:0046872">
    <property type="term" value="F:metal ion binding"/>
    <property type="evidence" value="ECO:0007669"/>
    <property type="project" value="UniProtKB-KW"/>
</dbReference>
<dbReference type="Gene3D" id="3.10.310.20">
    <property type="entry name" value="DHHA2 domain"/>
    <property type="match status" value="1"/>
</dbReference>
<proteinExistence type="predicted"/>
<evidence type="ECO:0000256" key="2">
    <source>
        <dbReference type="ARBA" id="ARBA00022723"/>
    </source>
</evidence>
<dbReference type="OrthoDB" id="374045at2759"/>
<dbReference type="AlphaFoldDB" id="A0A7G2CSI9"/>
<accession>A0A7G2CSI9</accession>
<evidence type="ECO:0000313" key="7">
    <source>
        <dbReference type="Proteomes" id="UP000515908"/>
    </source>
</evidence>
<dbReference type="Pfam" id="PF02833">
    <property type="entry name" value="DHHA2"/>
    <property type="match status" value="1"/>
</dbReference>
<evidence type="ECO:0000256" key="1">
    <source>
        <dbReference type="ARBA" id="ARBA00001936"/>
    </source>
</evidence>
<keyword evidence="2" id="KW-0479">Metal-binding</keyword>